<keyword evidence="3" id="KW-1185">Reference proteome</keyword>
<proteinExistence type="predicted"/>
<sequence length="489" mass="54363">MSLRSSELELVVAEVSARLGGAVVQKAWCPLPRLAYLEVRVPGRSVLLCLCAEGELSRVSVAAERFPTPGEPAPFQRWLRQELIGLKLIGAAWSETERLVTLDFQSEDSRRRLVLELGSPGGLVLLTDSGRVLMLSGEGLAQRRALHPGAQWMPPEPLSPEALARARAASSRFTTDAVYPLDFMPYAEEAERLLGPKDKASRAEAIRRRLALPYRARLKRSGRTLEKVRAEAARGPEAERHRQLGELLTQNLYRLKRGATEVTLTAYTESGMEEVQVKLDPKRTPKEEADWHFHQYRRLLRGVEHARQREAELAREVGHAEAALKQLEALDEDSLLAQAEVLQHAASEEGPQEARPFKEYVGHGGQRIWVGKGGEDNDTLTFKVARPYHLWLHARGQPGSHVVVPLAKGVEVSQEVLLDAAHLALHHSGAKGEPRGEVSWVPVKFVKKVKGGAHGQVLYTREKTLVVRMEPDRLERLLKTRGGEAPPVP</sequence>
<dbReference type="RefSeq" id="WP_395809421.1">
    <property type="nucleotide sequence ID" value="NZ_CP043494.1"/>
</dbReference>
<dbReference type="PANTHER" id="PTHR15239">
    <property type="entry name" value="NUCLEAR EXPORT MEDIATOR FACTOR NEMF"/>
    <property type="match status" value="1"/>
</dbReference>
<reference evidence="2 3" key="1">
    <citation type="submission" date="2019-08" db="EMBL/GenBank/DDBJ databases">
        <title>Archangium and Cystobacter genomes.</title>
        <authorList>
            <person name="Chen I.-C.K."/>
            <person name="Wielgoss S."/>
        </authorList>
    </citation>
    <scope>NUCLEOTIDE SEQUENCE [LARGE SCALE GENOMIC DNA]</scope>
    <source>
        <strain evidence="2 3">Cbm 6</strain>
    </source>
</reference>
<protein>
    <submittedName>
        <fullName evidence="2">DUF814 domain-containing protein</fullName>
    </submittedName>
</protein>
<dbReference type="Proteomes" id="UP001611383">
    <property type="component" value="Chromosome"/>
</dbReference>
<dbReference type="InterPro" id="IPR051608">
    <property type="entry name" value="RQC_Subunit_NEMF"/>
</dbReference>
<accession>A0ABY9X4S6</accession>
<name>A0ABY9X4S6_9BACT</name>
<organism evidence="2 3">
    <name type="scientific">Archangium minus</name>
    <dbReference type="NCBI Taxonomy" id="83450"/>
    <lineage>
        <taxon>Bacteria</taxon>
        <taxon>Pseudomonadati</taxon>
        <taxon>Myxococcota</taxon>
        <taxon>Myxococcia</taxon>
        <taxon>Myxococcales</taxon>
        <taxon>Cystobacterineae</taxon>
        <taxon>Archangiaceae</taxon>
        <taxon>Archangium</taxon>
    </lineage>
</organism>
<dbReference type="EMBL" id="CP043494">
    <property type="protein sequence ID" value="WNG50400.1"/>
    <property type="molecule type" value="Genomic_DNA"/>
</dbReference>
<feature type="domain" description="NFACT RNA-binding" evidence="1">
    <location>
        <begin position="363"/>
        <end position="451"/>
    </location>
</feature>
<evidence type="ECO:0000313" key="3">
    <source>
        <dbReference type="Proteomes" id="UP001611383"/>
    </source>
</evidence>
<gene>
    <name evidence="2" type="ORF">F0U60_44415</name>
</gene>
<dbReference type="Pfam" id="PF05670">
    <property type="entry name" value="NFACT-R_1"/>
    <property type="match status" value="1"/>
</dbReference>
<dbReference type="PANTHER" id="PTHR15239:SF6">
    <property type="entry name" value="RIBOSOME QUALITY CONTROL COMPLEX SUBUNIT NEMF"/>
    <property type="match status" value="1"/>
</dbReference>
<dbReference type="Gene3D" id="2.30.310.10">
    <property type="entry name" value="ibrinogen binding protein from staphylococcus aureus domain"/>
    <property type="match status" value="1"/>
</dbReference>
<dbReference type="Pfam" id="PF05833">
    <property type="entry name" value="NFACT_N"/>
    <property type="match status" value="2"/>
</dbReference>
<dbReference type="InterPro" id="IPR008532">
    <property type="entry name" value="NFACT_RNA-bd"/>
</dbReference>
<evidence type="ECO:0000259" key="1">
    <source>
        <dbReference type="Pfam" id="PF05670"/>
    </source>
</evidence>
<evidence type="ECO:0000313" key="2">
    <source>
        <dbReference type="EMBL" id="WNG50400.1"/>
    </source>
</evidence>